<evidence type="ECO:0000313" key="5">
    <source>
        <dbReference type="Proteomes" id="UP001176891"/>
    </source>
</evidence>
<dbReference type="InterPro" id="IPR013766">
    <property type="entry name" value="Thioredoxin_domain"/>
</dbReference>
<dbReference type="PROSITE" id="PS51257">
    <property type="entry name" value="PROKAR_LIPOPROTEIN"/>
    <property type="match status" value="1"/>
</dbReference>
<dbReference type="Proteomes" id="UP001176891">
    <property type="component" value="Unassembled WGS sequence"/>
</dbReference>
<dbReference type="Pfam" id="PF02630">
    <property type="entry name" value="SCO1-SenC"/>
    <property type="match status" value="1"/>
</dbReference>
<evidence type="ECO:0000313" key="4">
    <source>
        <dbReference type="EMBL" id="MDO5986502.1"/>
    </source>
</evidence>
<sequence length="198" mass="22892">MKLLNLILLLLLLSCKNSSEKLPILSYKIDSTGNKTFYSIQYNEGFSNHLNKPFSTKNIDNKVFIVNFFFTRCPSICPPMKHQLIDIAKSLKNKNHFVIISHTIDPENDSIPVLKSYSESTGVPDYKWQFLYANIDKTQAQASQFMTSFKPKNDEIDFYHSSYVSLVDKKQSIRGFYNILIGEEVKRLKKDIAYLLSE</sequence>
<dbReference type="PANTHER" id="PTHR12151">
    <property type="entry name" value="ELECTRON TRANSPORT PROTIN SCO1/SENC FAMILY MEMBER"/>
    <property type="match status" value="1"/>
</dbReference>
<keyword evidence="5" id="KW-1185">Reference proteome</keyword>
<organism evidence="4 5">
    <name type="scientific">Flavivirga amylovorans</name>
    <dbReference type="NCBI Taxonomy" id="870486"/>
    <lineage>
        <taxon>Bacteria</taxon>
        <taxon>Pseudomonadati</taxon>
        <taxon>Bacteroidota</taxon>
        <taxon>Flavobacteriia</taxon>
        <taxon>Flavobacteriales</taxon>
        <taxon>Flavobacteriaceae</taxon>
        <taxon>Flavivirga</taxon>
    </lineage>
</organism>
<dbReference type="PANTHER" id="PTHR12151:SF25">
    <property type="entry name" value="LINALOOL DEHYDRATASE_ISOMERASE DOMAIN-CONTAINING PROTEIN"/>
    <property type="match status" value="1"/>
</dbReference>
<protein>
    <submittedName>
        <fullName evidence="4">SCO family protein</fullName>
    </submittedName>
</protein>
<feature type="domain" description="Thioredoxin" evidence="3">
    <location>
        <begin position="16"/>
        <end position="197"/>
    </location>
</feature>
<name>A0ABT8WXZ8_9FLAO</name>
<proteinExistence type="inferred from homology"/>
<dbReference type="InterPro" id="IPR003782">
    <property type="entry name" value="SCO1/SenC"/>
</dbReference>
<accession>A0ABT8WXZ8</accession>
<dbReference type="RefSeq" id="WP_303281018.1">
    <property type="nucleotide sequence ID" value="NZ_BAABCZ010000016.1"/>
</dbReference>
<reference evidence="4" key="1">
    <citation type="submission" date="2023-07" db="EMBL/GenBank/DDBJ databases">
        <title>Two novel species in the genus Flavivirga.</title>
        <authorList>
            <person name="Kwon K."/>
        </authorList>
    </citation>
    <scope>NUCLEOTIDE SEQUENCE</scope>
    <source>
        <strain evidence="4">KACC 14157</strain>
    </source>
</reference>
<comment type="caution">
    <text evidence="4">The sequence shown here is derived from an EMBL/GenBank/DDBJ whole genome shotgun (WGS) entry which is preliminary data.</text>
</comment>
<comment type="similarity">
    <text evidence="1">Belongs to the SCO1/2 family.</text>
</comment>
<dbReference type="CDD" id="cd02968">
    <property type="entry name" value="SCO"/>
    <property type="match status" value="1"/>
</dbReference>
<dbReference type="SUPFAM" id="SSF52833">
    <property type="entry name" value="Thioredoxin-like"/>
    <property type="match status" value="1"/>
</dbReference>
<dbReference type="EMBL" id="JAUOEM010000001">
    <property type="protein sequence ID" value="MDO5986502.1"/>
    <property type="molecule type" value="Genomic_DNA"/>
</dbReference>
<evidence type="ECO:0000259" key="3">
    <source>
        <dbReference type="PROSITE" id="PS51352"/>
    </source>
</evidence>
<evidence type="ECO:0000256" key="1">
    <source>
        <dbReference type="ARBA" id="ARBA00010996"/>
    </source>
</evidence>
<keyword evidence="2" id="KW-0186">Copper</keyword>
<dbReference type="PROSITE" id="PS51352">
    <property type="entry name" value="THIOREDOXIN_2"/>
    <property type="match status" value="1"/>
</dbReference>
<evidence type="ECO:0000256" key="2">
    <source>
        <dbReference type="ARBA" id="ARBA00023008"/>
    </source>
</evidence>
<dbReference type="InterPro" id="IPR036249">
    <property type="entry name" value="Thioredoxin-like_sf"/>
</dbReference>
<dbReference type="Gene3D" id="3.40.30.10">
    <property type="entry name" value="Glutaredoxin"/>
    <property type="match status" value="1"/>
</dbReference>
<gene>
    <name evidence="4" type="ORF">Q4Q39_03695</name>
</gene>